<proteinExistence type="predicted"/>
<dbReference type="Gene3D" id="1.10.287.40">
    <property type="entry name" value="Serine-tRNA synthetase, tRNA binding domain"/>
    <property type="match status" value="1"/>
</dbReference>
<dbReference type="InterPro" id="IPR002314">
    <property type="entry name" value="aa-tRNA-synt_IIb"/>
</dbReference>
<keyword evidence="5" id="KW-0030">Aminoacyl-tRNA synthetase</keyword>
<gene>
    <name evidence="9" type="ORF">HPP92_000746</name>
</gene>
<dbReference type="InterPro" id="IPR006195">
    <property type="entry name" value="aa-tRNA-synth_II"/>
</dbReference>
<dbReference type="PANTHER" id="PTHR11778">
    <property type="entry name" value="SERYL-TRNA SYNTHETASE"/>
    <property type="match status" value="1"/>
</dbReference>
<dbReference type="Gene3D" id="3.30.930.10">
    <property type="entry name" value="Bira Bifunctional Protein, Domain 2"/>
    <property type="match status" value="1"/>
</dbReference>
<dbReference type="GO" id="GO:0006434">
    <property type="term" value="P:seryl-tRNA aminoacylation"/>
    <property type="evidence" value="ECO:0007669"/>
    <property type="project" value="InterPro"/>
</dbReference>
<dbReference type="InterPro" id="IPR042103">
    <property type="entry name" value="SerRS_1_N_sf"/>
</dbReference>
<dbReference type="Proteomes" id="UP000636800">
    <property type="component" value="Chromosome 1"/>
</dbReference>
<comment type="caution">
    <text evidence="9">The sequence shown here is derived from an EMBL/GenBank/DDBJ whole genome shotgun (WGS) entry which is preliminary data.</text>
</comment>
<keyword evidence="2" id="KW-0436">Ligase</keyword>
<evidence type="ECO:0000256" key="2">
    <source>
        <dbReference type="ARBA" id="ARBA00022598"/>
    </source>
</evidence>
<dbReference type="InterPro" id="IPR010978">
    <property type="entry name" value="tRNA-bd_arm"/>
</dbReference>
<dbReference type="OrthoDB" id="498970at2759"/>
<dbReference type="AlphaFoldDB" id="A0A835RPF3"/>
<evidence type="ECO:0000256" key="4">
    <source>
        <dbReference type="ARBA" id="ARBA00022840"/>
    </source>
</evidence>
<keyword evidence="3" id="KW-0547">Nucleotide-binding</keyword>
<evidence type="ECO:0000313" key="10">
    <source>
        <dbReference type="Proteomes" id="UP000636800"/>
    </source>
</evidence>
<feature type="compositionally biased region" description="Polar residues" evidence="7">
    <location>
        <begin position="433"/>
        <end position="442"/>
    </location>
</feature>
<dbReference type="SUPFAM" id="SSF55681">
    <property type="entry name" value="Class II aaRS and biotin synthetases"/>
    <property type="match status" value="1"/>
</dbReference>
<evidence type="ECO:0000313" key="9">
    <source>
        <dbReference type="EMBL" id="KAG0496055.1"/>
    </source>
</evidence>
<keyword evidence="10" id="KW-1185">Reference proteome</keyword>
<reference evidence="9 10" key="1">
    <citation type="journal article" date="2020" name="Nat. Food">
        <title>A phased Vanilla planifolia genome enables genetic improvement of flavour and production.</title>
        <authorList>
            <person name="Hasing T."/>
            <person name="Tang H."/>
            <person name="Brym M."/>
            <person name="Khazi F."/>
            <person name="Huang T."/>
            <person name="Chambers A.H."/>
        </authorList>
    </citation>
    <scope>NUCLEOTIDE SEQUENCE [LARGE SCALE GENOMIC DNA]</scope>
    <source>
        <tissue evidence="9">Leaf</tissue>
    </source>
</reference>
<keyword evidence="4" id="KW-0067">ATP-binding</keyword>
<feature type="region of interest" description="Disordered" evidence="7">
    <location>
        <begin position="416"/>
        <end position="442"/>
    </location>
</feature>
<dbReference type="InterPro" id="IPR002317">
    <property type="entry name" value="Ser-tRNA-ligase_type_1"/>
</dbReference>
<dbReference type="EMBL" id="JADCNL010000001">
    <property type="protein sequence ID" value="KAG0496055.1"/>
    <property type="molecule type" value="Genomic_DNA"/>
</dbReference>
<protein>
    <recommendedName>
        <fullName evidence="1">serine--tRNA ligase</fullName>
        <ecNumber evidence="1">6.1.1.11</ecNumber>
    </recommendedName>
    <alternativeName>
        <fullName evidence="6">Seryl-tRNA synthetase</fullName>
    </alternativeName>
</protein>
<dbReference type="InterPro" id="IPR045864">
    <property type="entry name" value="aa-tRNA-synth_II/BPL/LPL"/>
</dbReference>
<evidence type="ECO:0000256" key="1">
    <source>
        <dbReference type="ARBA" id="ARBA00012840"/>
    </source>
</evidence>
<dbReference type="EC" id="6.1.1.11" evidence="1"/>
<organism evidence="9 10">
    <name type="scientific">Vanilla planifolia</name>
    <name type="common">Vanilla</name>
    <dbReference type="NCBI Taxonomy" id="51239"/>
    <lineage>
        <taxon>Eukaryota</taxon>
        <taxon>Viridiplantae</taxon>
        <taxon>Streptophyta</taxon>
        <taxon>Embryophyta</taxon>
        <taxon>Tracheophyta</taxon>
        <taxon>Spermatophyta</taxon>
        <taxon>Magnoliopsida</taxon>
        <taxon>Liliopsida</taxon>
        <taxon>Asparagales</taxon>
        <taxon>Orchidaceae</taxon>
        <taxon>Vanilloideae</taxon>
        <taxon>Vanilleae</taxon>
        <taxon>Vanilla</taxon>
    </lineage>
</organism>
<evidence type="ECO:0000256" key="7">
    <source>
        <dbReference type="SAM" id="MobiDB-lite"/>
    </source>
</evidence>
<dbReference type="PROSITE" id="PS50862">
    <property type="entry name" value="AA_TRNA_LIGASE_II"/>
    <property type="match status" value="1"/>
</dbReference>
<name>A0A835RPF3_VANPL</name>
<feature type="domain" description="Aminoacyl-transfer RNA synthetases class-II family profile" evidence="8">
    <location>
        <begin position="206"/>
        <end position="416"/>
    </location>
</feature>
<evidence type="ECO:0000256" key="5">
    <source>
        <dbReference type="ARBA" id="ARBA00023146"/>
    </source>
</evidence>
<evidence type="ECO:0000256" key="3">
    <source>
        <dbReference type="ARBA" id="ARBA00022741"/>
    </source>
</evidence>
<dbReference type="FunFam" id="1.10.287.40:FF:000006">
    <property type="entry name" value="Seryl-tRNA synthetase"/>
    <property type="match status" value="1"/>
</dbReference>
<sequence length="442" mass="49654">MIPRPWFLTSPSIAGLPSQLPPLQTVALHFPPCRCKPSLPRAISTSAYHELTSAASSHEEKGALNPTPTPQWRAAIDFKWIRDNKHLVAVNIENRNSAANLELVLDLYEQYCSLQQEVERLREERNVIASKMKGKLEPSVRQDLIEEGKSLKDVISTLEQDLLILTDKLQIEAQIIPNITHPDAPIGGEENSIVGKPREFEFTAKDHLQLGKKLDLFDFDSAAEVSGAKFYYLKNEAVLLEMALINWAISEVSKKRFIPLITPEIVRSSVVEVWFQPRGKNTQVYSIEDSDQCLIGTAEIPVGGIHMDSILPDSALPLKYVAYSHCFERSRCCRQCNQARAERFFHEELIAIEEDLFASLGLHFKTLDMATGDLGAPAYRKFDVEAWMPGLERYGEISSASNCTDFQSRRLGIRYRPTPLDTSASNPKKGKGRSSQLALCTR</sequence>
<dbReference type="Pfam" id="PF00587">
    <property type="entry name" value="tRNA-synt_2b"/>
    <property type="match status" value="1"/>
</dbReference>
<dbReference type="Pfam" id="PF02403">
    <property type="entry name" value="Seryl_tRNA_N"/>
    <property type="match status" value="1"/>
</dbReference>
<dbReference type="SUPFAM" id="SSF46589">
    <property type="entry name" value="tRNA-binding arm"/>
    <property type="match status" value="1"/>
</dbReference>
<accession>A0A835RPF3</accession>
<dbReference type="PRINTS" id="PR00981">
    <property type="entry name" value="TRNASYNTHSER"/>
</dbReference>
<dbReference type="GO" id="GO:0004828">
    <property type="term" value="F:serine-tRNA ligase activity"/>
    <property type="evidence" value="ECO:0007669"/>
    <property type="project" value="UniProtKB-EC"/>
</dbReference>
<dbReference type="GO" id="GO:0005524">
    <property type="term" value="F:ATP binding"/>
    <property type="evidence" value="ECO:0007669"/>
    <property type="project" value="UniProtKB-KW"/>
</dbReference>
<evidence type="ECO:0000259" key="8">
    <source>
        <dbReference type="PROSITE" id="PS50862"/>
    </source>
</evidence>
<evidence type="ECO:0000256" key="6">
    <source>
        <dbReference type="ARBA" id="ARBA00031113"/>
    </source>
</evidence>
<dbReference type="InterPro" id="IPR015866">
    <property type="entry name" value="Ser-tRNA-synth_1_N"/>
</dbReference>